<evidence type="ECO:0000259" key="2">
    <source>
        <dbReference type="Pfam" id="PF00487"/>
    </source>
</evidence>
<feature type="domain" description="Fatty acid desaturase" evidence="2">
    <location>
        <begin position="55"/>
        <end position="298"/>
    </location>
</feature>
<keyword evidence="1" id="KW-1133">Transmembrane helix</keyword>
<proteinExistence type="predicted"/>
<dbReference type="InterPro" id="IPR005804">
    <property type="entry name" value="FA_desaturase_dom"/>
</dbReference>
<protein>
    <submittedName>
        <fullName evidence="3">Dihydrorhizobitoxine desaturase</fullName>
    </submittedName>
</protein>
<name>A0ABQ3C5R3_9ACTN</name>
<feature type="transmembrane region" description="Helical" evidence="1">
    <location>
        <begin position="195"/>
        <end position="212"/>
    </location>
</feature>
<evidence type="ECO:0000256" key="1">
    <source>
        <dbReference type="SAM" id="Phobius"/>
    </source>
</evidence>
<dbReference type="CDD" id="cd03510">
    <property type="entry name" value="Rhizobitoxine-FADS-like"/>
    <property type="match status" value="1"/>
</dbReference>
<organism evidence="3 4">
    <name type="scientific">Streptomyces rubiginosohelvolus</name>
    <dbReference type="NCBI Taxonomy" id="67362"/>
    <lineage>
        <taxon>Bacteria</taxon>
        <taxon>Bacillati</taxon>
        <taxon>Actinomycetota</taxon>
        <taxon>Actinomycetes</taxon>
        <taxon>Kitasatosporales</taxon>
        <taxon>Streptomycetaceae</taxon>
        <taxon>Streptomyces</taxon>
    </lineage>
</organism>
<sequence length="404" mass="45461">MSTFEQLNFDRLAPDIRKELRHLRTLDNHHAPLAILFEYALIAACVVLCTQVSYAFYPLALLVIGSVQRFLAHFLHESSHKVFARNKTLNLVGGSLLSGYLVWHLYGPYRSSHVGNHHRNLGDAVNDPDYSFHIECGLYDTERSDRHFFLKEVVASALGLRTLKYLGYIARERVFCDSSQITVSVPVALRTEQKVFVAQWAAIFGVCAWFGVLPELLLFWFVPLFTTNVAIGWLAELSEHYPMPESENKQVLLTRNRHGIFLERFFLSRHNDRYHLVHHMNAGIPFWNLGRAHKVLLGDPGYAAWDGLWAGAFTRPRDRRDKETVISYAAKYRTWRQRGGDPAAAGPSFAQLMVAAARSGAPDPAAFVLAETAPPLDGDIDRIGHIGENVHDASGDDAKAKVLS</sequence>
<keyword evidence="4" id="KW-1185">Reference proteome</keyword>
<evidence type="ECO:0000313" key="3">
    <source>
        <dbReference type="EMBL" id="GGZ66456.1"/>
    </source>
</evidence>
<keyword evidence="1" id="KW-0472">Membrane</keyword>
<accession>A0ABQ3C5R3</accession>
<gene>
    <name evidence="3" type="primary">rtxC</name>
    <name evidence="3" type="ORF">GCM10010328_46840</name>
</gene>
<evidence type="ECO:0000313" key="4">
    <source>
        <dbReference type="Proteomes" id="UP000624183"/>
    </source>
</evidence>
<dbReference type="Pfam" id="PF00487">
    <property type="entry name" value="FA_desaturase"/>
    <property type="match status" value="1"/>
</dbReference>
<dbReference type="EMBL" id="BMUW01000009">
    <property type="protein sequence ID" value="GGZ66456.1"/>
    <property type="molecule type" value="Genomic_DNA"/>
</dbReference>
<keyword evidence="1" id="KW-0812">Transmembrane</keyword>
<dbReference type="Proteomes" id="UP000624183">
    <property type="component" value="Unassembled WGS sequence"/>
</dbReference>
<reference evidence="4" key="1">
    <citation type="journal article" date="2019" name="Int. J. Syst. Evol. Microbiol.">
        <title>The Global Catalogue of Microorganisms (GCM) 10K type strain sequencing project: providing services to taxonomists for standard genome sequencing and annotation.</title>
        <authorList>
            <consortium name="The Broad Institute Genomics Platform"/>
            <consortium name="The Broad Institute Genome Sequencing Center for Infectious Disease"/>
            <person name="Wu L."/>
            <person name="Ma J."/>
        </authorList>
    </citation>
    <scope>NUCLEOTIDE SEQUENCE [LARGE SCALE GENOMIC DNA]</scope>
    <source>
        <strain evidence="4">JCM 4602</strain>
    </source>
</reference>
<comment type="caution">
    <text evidence="3">The sequence shown here is derived from an EMBL/GenBank/DDBJ whole genome shotgun (WGS) entry which is preliminary data.</text>
</comment>